<organism evidence="3 4">
    <name type="scientific">Rubus argutus</name>
    <name type="common">Southern blackberry</name>
    <dbReference type="NCBI Taxonomy" id="59490"/>
    <lineage>
        <taxon>Eukaryota</taxon>
        <taxon>Viridiplantae</taxon>
        <taxon>Streptophyta</taxon>
        <taxon>Embryophyta</taxon>
        <taxon>Tracheophyta</taxon>
        <taxon>Spermatophyta</taxon>
        <taxon>Magnoliopsida</taxon>
        <taxon>eudicotyledons</taxon>
        <taxon>Gunneridae</taxon>
        <taxon>Pentapetalae</taxon>
        <taxon>rosids</taxon>
        <taxon>fabids</taxon>
        <taxon>Rosales</taxon>
        <taxon>Rosaceae</taxon>
        <taxon>Rosoideae</taxon>
        <taxon>Rosoideae incertae sedis</taxon>
        <taxon>Rubus</taxon>
    </lineage>
</organism>
<comment type="caution">
    <text evidence="3">The sequence shown here is derived from an EMBL/GenBank/DDBJ whole genome shotgun (WGS) entry which is preliminary data.</text>
</comment>
<evidence type="ECO:0000256" key="2">
    <source>
        <dbReference type="SAM" id="Phobius"/>
    </source>
</evidence>
<dbReference type="GO" id="GO:0016020">
    <property type="term" value="C:membrane"/>
    <property type="evidence" value="ECO:0007669"/>
    <property type="project" value="UniProtKB-SubCell"/>
</dbReference>
<reference evidence="3 4" key="1">
    <citation type="journal article" date="2023" name="G3 (Bethesda)">
        <title>A chromosome-length genome assembly and annotation of blackberry (Rubus argutus, cv. 'Hillquist').</title>
        <authorList>
            <person name="Bruna T."/>
            <person name="Aryal R."/>
            <person name="Dudchenko O."/>
            <person name="Sargent D.J."/>
            <person name="Mead D."/>
            <person name="Buti M."/>
            <person name="Cavallini A."/>
            <person name="Hytonen T."/>
            <person name="Andres J."/>
            <person name="Pham M."/>
            <person name="Weisz D."/>
            <person name="Mascagni F."/>
            <person name="Usai G."/>
            <person name="Natali L."/>
            <person name="Bassil N."/>
            <person name="Fernandez G.E."/>
            <person name="Lomsadze A."/>
            <person name="Armour M."/>
            <person name="Olukolu B."/>
            <person name="Poorten T."/>
            <person name="Britton C."/>
            <person name="Davik J."/>
            <person name="Ashrafi H."/>
            <person name="Aiden E.L."/>
            <person name="Borodovsky M."/>
            <person name="Worthington M."/>
        </authorList>
    </citation>
    <scope>NUCLEOTIDE SEQUENCE [LARGE SCALE GENOMIC DNA]</scope>
    <source>
        <strain evidence="3">PI 553951</strain>
    </source>
</reference>
<evidence type="ECO:0000313" key="4">
    <source>
        <dbReference type="Proteomes" id="UP001457282"/>
    </source>
</evidence>
<dbReference type="PANTHER" id="PTHR45651:SF68">
    <property type="entry name" value="ION TRANSPORT DOMAIN-CONTAINING PROTEIN"/>
    <property type="match status" value="1"/>
</dbReference>
<name>A0AAW1VLW2_RUBAR</name>
<dbReference type="Proteomes" id="UP001457282">
    <property type="component" value="Unassembled WGS sequence"/>
</dbReference>
<keyword evidence="2" id="KW-1133">Transmembrane helix</keyword>
<keyword evidence="2" id="KW-0812">Transmembrane</keyword>
<protein>
    <submittedName>
        <fullName evidence="3">Uncharacterized protein</fullName>
    </submittedName>
</protein>
<feature type="transmembrane region" description="Helical" evidence="2">
    <location>
        <begin position="15"/>
        <end position="37"/>
    </location>
</feature>
<keyword evidence="1" id="KW-0813">Transport</keyword>
<gene>
    <name evidence="3" type="ORF">M0R45_000394</name>
</gene>
<keyword evidence="1" id="KW-0407">Ion channel</keyword>
<feature type="transmembrane region" description="Helical" evidence="2">
    <location>
        <begin position="44"/>
        <end position="66"/>
    </location>
</feature>
<evidence type="ECO:0000256" key="1">
    <source>
        <dbReference type="ARBA" id="ARBA00023303"/>
    </source>
</evidence>
<evidence type="ECO:0000313" key="3">
    <source>
        <dbReference type="EMBL" id="KAK9905198.1"/>
    </source>
</evidence>
<dbReference type="GO" id="GO:0034220">
    <property type="term" value="P:monoatomic ion transmembrane transport"/>
    <property type="evidence" value="ECO:0007669"/>
    <property type="project" value="UniProtKB-KW"/>
</dbReference>
<dbReference type="EMBL" id="JBEDUW010000169">
    <property type="protein sequence ID" value="KAK9905198.1"/>
    <property type="molecule type" value="Genomic_DNA"/>
</dbReference>
<keyword evidence="4" id="KW-1185">Reference proteome</keyword>
<keyword evidence="1" id="KW-0406">Ion transport</keyword>
<keyword evidence="2" id="KW-0472">Membrane</keyword>
<sequence>MGKPDESSEQGGTSISVVLLTISQVIIVCIFPPLVILDDLDGDFVVLVFGVSAIFYMLADPLFLYVPLINEETKCVMLDNRLKIAAIVLRSCGDLRYVQRIYVRIKDGLQSHSLKKIAMRVAIDIVSILPVPQVREGF</sequence>
<dbReference type="AlphaFoldDB" id="A0AAW1VLW2"/>
<proteinExistence type="predicted"/>
<dbReference type="PANTHER" id="PTHR45651">
    <property type="entry name" value="CYCLIC NUCLEOTIDE-GATED ION CHANNEL 15-RELATED-RELATED"/>
    <property type="match status" value="1"/>
</dbReference>
<accession>A0AAW1VLW2</accession>